<protein>
    <recommendedName>
        <fullName evidence="1">ARG and Rhodanese-Phosphatase-superfamily-associated domain-containing protein</fullName>
    </recommendedName>
</protein>
<evidence type="ECO:0000313" key="2">
    <source>
        <dbReference type="EMBL" id="CUS97994.1"/>
    </source>
</evidence>
<dbReference type="InterPro" id="IPR046699">
    <property type="entry name" value="ARPP-1"/>
</dbReference>
<evidence type="ECO:0000313" key="3">
    <source>
        <dbReference type="Proteomes" id="UP000243105"/>
    </source>
</evidence>
<proteinExistence type="predicted"/>
<comment type="caution">
    <text evidence="2">The sequence shown here is derived from an EMBL/GenBank/DDBJ whole genome shotgun (WGS) entry which is preliminary data.</text>
</comment>
<evidence type="ECO:0000259" key="1">
    <source>
        <dbReference type="Pfam" id="PF20208"/>
    </source>
</evidence>
<organism evidence="2 3">
    <name type="scientific">Kryptobacter tengchongensis</name>
    <dbReference type="NCBI Taxonomy" id="1643429"/>
    <lineage>
        <taxon>Bacteria</taxon>
        <taxon>Pseudomonadati</taxon>
        <taxon>Candidatus Kryptoniota</taxon>
        <taxon>Candidatus Kryptobacter</taxon>
    </lineage>
</organism>
<dbReference type="RefSeq" id="WP_072263596.1">
    <property type="nucleotide sequence ID" value="NZ_CZVV01000013.1"/>
</dbReference>
<gene>
    <name evidence="2" type="ORF">JGI25_00350</name>
</gene>
<dbReference type="AlphaFoldDB" id="A0A916LIY8"/>
<dbReference type="Proteomes" id="UP000243105">
    <property type="component" value="Unassembled WGS sequence"/>
</dbReference>
<dbReference type="Pfam" id="PF20208">
    <property type="entry name" value="ARPP-1"/>
    <property type="match status" value="1"/>
</dbReference>
<reference evidence="2 3" key="1">
    <citation type="submission" date="2015-11" db="EMBL/GenBank/DDBJ databases">
        <authorList>
            <person name="Varghese N."/>
        </authorList>
    </citation>
    <scope>NUCLEOTIDE SEQUENCE [LARGE SCALE GENOMIC DNA]</scope>
    <source>
        <strain evidence="2 3">JGI-25</strain>
    </source>
</reference>
<feature type="domain" description="ARG and Rhodanese-Phosphatase-superfamily-associated" evidence="1">
    <location>
        <begin position="9"/>
        <end position="301"/>
    </location>
</feature>
<dbReference type="EMBL" id="CZVV01000013">
    <property type="protein sequence ID" value="CUS97994.1"/>
    <property type="molecule type" value="Genomic_DNA"/>
</dbReference>
<name>A0A916LIY8_KRYT1</name>
<sequence length="314" mass="36409">MLKPNLFNQVKIGEAQKFENMTVYPMFSLSDGKVEYITLDEALKMKSVKITEISTSGAVNHIKVENLSDLPILILEGEELIGAKQNRTLNTTVLIKEKSETIIPVSCVEQGRWSYKSREFIKHDFIIPVYVRATKVKSVTESVKREKTFRSNQAEVWESVFNFMTPFQVESPTEAIDDTYKVIEDKKDEYFNTFKYQEGQNGIIVFINERIAGVEYISLKRAYKNYHDGFIASYILQAIFEKENPRKFSGYKTIDKLISEFNEYKWNVTKSVSLGDDIRFDNNEYVATGLIYQNELIQLSVLNLTRERYMGMDS</sequence>
<accession>A0A916LIY8</accession>